<dbReference type="Pfam" id="PF02899">
    <property type="entry name" value="Phage_int_SAM_1"/>
    <property type="match status" value="1"/>
</dbReference>
<sequence>MYRFVEFFEEYSCTPVSDFGDVDKIAIRHFLGKEFEEGYSSKTVARRLASVKSFFKYLLKIEEIQDNPAIHIKTPKTPKSLPVYVNEDMVGKLMDAPASDSFIGLRDRAMLELFYSTGMRLRELVNINLNDFHTKSQLIKVTGKGGKERLIPYGKRAQFSIEKFLEFCGVQLSEKEDIVPLFINSKGKRISPRTVQRRIKMYLKTVTDGERFGPHTLRHSFATHLLSRGADIRAVQELLGHSSLSSTQIYTHIQPEKMKKVHQQAHPHG</sequence>
<dbReference type="InterPro" id="IPR044068">
    <property type="entry name" value="CB"/>
</dbReference>
<dbReference type="GO" id="GO:0005737">
    <property type="term" value="C:cytoplasm"/>
    <property type="evidence" value="ECO:0007669"/>
    <property type="project" value="UniProtKB-SubCell"/>
</dbReference>
<proteinExistence type="inferred from homology"/>
<evidence type="ECO:0008006" key="12">
    <source>
        <dbReference type="Google" id="ProtNLM"/>
    </source>
</evidence>
<dbReference type="InterPro" id="IPR023009">
    <property type="entry name" value="Tyrosine_recombinase_XerC/XerD"/>
</dbReference>
<keyword evidence="8" id="KW-0131">Cell cycle</keyword>
<dbReference type="SUPFAM" id="SSF56349">
    <property type="entry name" value="DNA breaking-rejoining enzymes"/>
    <property type="match status" value="1"/>
</dbReference>
<evidence type="ECO:0000256" key="7">
    <source>
        <dbReference type="ARBA" id="ARBA00023172"/>
    </source>
</evidence>
<keyword evidence="6" id="KW-0238">DNA-binding</keyword>
<gene>
    <name evidence="11" type="ORF">METZ01_LOCUS87449</name>
</gene>
<dbReference type="PANTHER" id="PTHR30349">
    <property type="entry name" value="PHAGE INTEGRASE-RELATED"/>
    <property type="match status" value="1"/>
</dbReference>
<evidence type="ECO:0000313" key="11">
    <source>
        <dbReference type="EMBL" id="SVA34595.1"/>
    </source>
</evidence>
<evidence type="ECO:0000259" key="9">
    <source>
        <dbReference type="PROSITE" id="PS51898"/>
    </source>
</evidence>
<dbReference type="InterPro" id="IPR011010">
    <property type="entry name" value="DNA_brk_join_enz"/>
</dbReference>
<dbReference type="GO" id="GO:0003677">
    <property type="term" value="F:DNA binding"/>
    <property type="evidence" value="ECO:0007669"/>
    <property type="project" value="UniProtKB-KW"/>
</dbReference>
<keyword evidence="7" id="KW-0233">DNA recombination</keyword>
<dbReference type="Gene3D" id="1.10.443.10">
    <property type="entry name" value="Intergrase catalytic core"/>
    <property type="match status" value="1"/>
</dbReference>
<dbReference type="GO" id="GO:0007059">
    <property type="term" value="P:chromosome segregation"/>
    <property type="evidence" value="ECO:0007669"/>
    <property type="project" value="UniProtKB-KW"/>
</dbReference>
<feature type="domain" description="Core-binding (CB)" evidence="10">
    <location>
        <begin position="1"/>
        <end position="59"/>
    </location>
</feature>
<organism evidence="11">
    <name type="scientific">marine metagenome</name>
    <dbReference type="NCBI Taxonomy" id="408172"/>
    <lineage>
        <taxon>unclassified sequences</taxon>
        <taxon>metagenomes</taxon>
        <taxon>ecological metagenomes</taxon>
    </lineage>
</organism>
<keyword evidence="4" id="KW-0159">Chromosome partition</keyword>
<dbReference type="CDD" id="cd00798">
    <property type="entry name" value="INT_XerDC_C"/>
    <property type="match status" value="1"/>
</dbReference>
<dbReference type="InterPro" id="IPR010998">
    <property type="entry name" value="Integrase_recombinase_N"/>
</dbReference>
<dbReference type="InterPro" id="IPR004107">
    <property type="entry name" value="Integrase_SAM-like_N"/>
</dbReference>
<evidence type="ECO:0000256" key="1">
    <source>
        <dbReference type="ARBA" id="ARBA00004496"/>
    </source>
</evidence>
<dbReference type="EMBL" id="UINC01007687">
    <property type="protein sequence ID" value="SVA34595.1"/>
    <property type="molecule type" value="Genomic_DNA"/>
</dbReference>
<keyword evidence="5" id="KW-0229">DNA integration</keyword>
<evidence type="ECO:0000259" key="10">
    <source>
        <dbReference type="PROSITE" id="PS51900"/>
    </source>
</evidence>
<dbReference type="AlphaFoldDB" id="A0A381V2L6"/>
<name>A0A381V2L6_9ZZZZ</name>
<dbReference type="InterPro" id="IPR013762">
    <property type="entry name" value="Integrase-like_cat_sf"/>
</dbReference>
<evidence type="ECO:0000256" key="8">
    <source>
        <dbReference type="ARBA" id="ARBA00023306"/>
    </source>
</evidence>
<protein>
    <recommendedName>
        <fullName evidence="12">Tyrosine recombinase XerC</fullName>
    </recommendedName>
</protein>
<evidence type="ECO:0000256" key="4">
    <source>
        <dbReference type="ARBA" id="ARBA00022829"/>
    </source>
</evidence>
<dbReference type="GO" id="GO:0051301">
    <property type="term" value="P:cell division"/>
    <property type="evidence" value="ECO:0007669"/>
    <property type="project" value="UniProtKB-KW"/>
</dbReference>
<evidence type="ECO:0000256" key="3">
    <source>
        <dbReference type="ARBA" id="ARBA00022618"/>
    </source>
</evidence>
<keyword evidence="2" id="KW-0963">Cytoplasm</keyword>
<evidence type="ECO:0000256" key="2">
    <source>
        <dbReference type="ARBA" id="ARBA00022490"/>
    </source>
</evidence>
<dbReference type="PANTHER" id="PTHR30349:SF77">
    <property type="entry name" value="TYROSINE RECOMBINASE XERC"/>
    <property type="match status" value="1"/>
</dbReference>
<dbReference type="InterPro" id="IPR002104">
    <property type="entry name" value="Integrase_catalytic"/>
</dbReference>
<dbReference type="PROSITE" id="PS51898">
    <property type="entry name" value="TYR_RECOMBINASE"/>
    <property type="match status" value="1"/>
</dbReference>
<evidence type="ECO:0000256" key="5">
    <source>
        <dbReference type="ARBA" id="ARBA00022908"/>
    </source>
</evidence>
<dbReference type="GO" id="GO:0015074">
    <property type="term" value="P:DNA integration"/>
    <property type="evidence" value="ECO:0007669"/>
    <property type="project" value="UniProtKB-KW"/>
</dbReference>
<accession>A0A381V2L6</accession>
<comment type="subcellular location">
    <subcellularLocation>
        <location evidence="1">Cytoplasm</location>
    </subcellularLocation>
</comment>
<dbReference type="HAMAP" id="MF_01808">
    <property type="entry name" value="Recomb_XerC_XerD"/>
    <property type="match status" value="1"/>
</dbReference>
<dbReference type="SUPFAM" id="SSF47823">
    <property type="entry name" value="lambda integrase-like, N-terminal domain"/>
    <property type="match status" value="1"/>
</dbReference>
<reference evidence="11" key="1">
    <citation type="submission" date="2018-05" db="EMBL/GenBank/DDBJ databases">
        <authorList>
            <person name="Lanie J.A."/>
            <person name="Ng W.-L."/>
            <person name="Kazmierczak K.M."/>
            <person name="Andrzejewski T.M."/>
            <person name="Davidsen T.M."/>
            <person name="Wayne K.J."/>
            <person name="Tettelin H."/>
            <person name="Glass J.I."/>
            <person name="Rusch D."/>
            <person name="Podicherti R."/>
            <person name="Tsui H.-C.T."/>
            <person name="Winkler M.E."/>
        </authorList>
    </citation>
    <scope>NUCLEOTIDE SEQUENCE</scope>
</reference>
<dbReference type="Gene3D" id="1.10.150.130">
    <property type="match status" value="1"/>
</dbReference>
<dbReference type="GO" id="GO:0006310">
    <property type="term" value="P:DNA recombination"/>
    <property type="evidence" value="ECO:0007669"/>
    <property type="project" value="UniProtKB-KW"/>
</dbReference>
<feature type="domain" description="Tyr recombinase" evidence="9">
    <location>
        <begin position="80"/>
        <end position="263"/>
    </location>
</feature>
<dbReference type="PROSITE" id="PS51900">
    <property type="entry name" value="CB"/>
    <property type="match status" value="1"/>
</dbReference>
<evidence type="ECO:0000256" key="6">
    <source>
        <dbReference type="ARBA" id="ARBA00023125"/>
    </source>
</evidence>
<keyword evidence="3" id="KW-0132">Cell division</keyword>
<dbReference type="Pfam" id="PF00589">
    <property type="entry name" value="Phage_integrase"/>
    <property type="match status" value="1"/>
</dbReference>
<dbReference type="InterPro" id="IPR050090">
    <property type="entry name" value="Tyrosine_recombinase_XerCD"/>
</dbReference>